<dbReference type="RefSeq" id="WP_221870499.1">
    <property type="nucleotide sequence ID" value="NZ_JACWFH010000003.1"/>
</dbReference>
<organism evidence="1 2">
    <name type="scientific">Mesobacillus maritimus</name>
    <dbReference type="NCBI Taxonomy" id="1643336"/>
    <lineage>
        <taxon>Bacteria</taxon>
        <taxon>Bacillati</taxon>
        <taxon>Bacillota</taxon>
        <taxon>Bacilli</taxon>
        <taxon>Bacillales</taxon>
        <taxon>Bacillaceae</taxon>
        <taxon>Mesobacillus</taxon>
    </lineage>
</organism>
<sequence>MGQPKHEKGIVSSSVSEGRGVFVQGKEEIWYWSPNGGCIRTEQGGKRVLESEWRAYSDRARWKKGIGVRMEGVFGQSKVEKGYWSLNRRRISTGQGGNMVLESE</sequence>
<proteinExistence type="predicted"/>
<dbReference type="Proteomes" id="UP000769780">
    <property type="component" value="Unassembled WGS sequence"/>
</dbReference>
<accession>A0ABS7JZQ7</accession>
<comment type="caution">
    <text evidence="1">The sequence shown here is derived from an EMBL/GenBank/DDBJ whole genome shotgun (WGS) entry which is preliminary data.</text>
</comment>
<keyword evidence="2" id="KW-1185">Reference proteome</keyword>
<evidence type="ECO:0000313" key="1">
    <source>
        <dbReference type="EMBL" id="MBY0095484.1"/>
    </source>
</evidence>
<reference evidence="1 2" key="1">
    <citation type="submission" date="2020-07" db="EMBL/GenBank/DDBJ databases">
        <title>Fungal Genomes of the International Space Station.</title>
        <authorList>
            <person name="Seuylemezian A."/>
            <person name="Singh N.K."/>
            <person name="Wood J."/>
            <person name="Venkateswaran K."/>
        </authorList>
    </citation>
    <scope>NUCLEOTIDE SEQUENCE [LARGE SCALE GENOMIC DNA]</scope>
    <source>
        <strain evidence="1 2">PL-B2</strain>
    </source>
</reference>
<evidence type="ECO:0000313" key="2">
    <source>
        <dbReference type="Proteomes" id="UP000769780"/>
    </source>
</evidence>
<name>A0ABS7JZQ7_9BACI</name>
<gene>
    <name evidence="1" type="ORF">H0185_01440</name>
</gene>
<dbReference type="EMBL" id="JACWFH010000003">
    <property type="protein sequence ID" value="MBY0095484.1"/>
    <property type="molecule type" value="Genomic_DNA"/>
</dbReference>
<protein>
    <submittedName>
        <fullName evidence="1">Uncharacterized protein</fullName>
    </submittedName>
</protein>